<dbReference type="EMBL" id="OOIL02000002">
    <property type="protein sequence ID" value="VFQ58960.1"/>
    <property type="molecule type" value="Genomic_DNA"/>
</dbReference>
<reference evidence="1 2" key="1">
    <citation type="submission" date="2018-04" db="EMBL/GenBank/DDBJ databases">
        <authorList>
            <person name="Vogel A."/>
        </authorList>
    </citation>
    <scope>NUCLEOTIDE SEQUENCE [LARGE SCALE GENOMIC DNA]</scope>
</reference>
<sequence length="89" mass="9880">MIFPMSIQRAKQGLISDDIAYDGKGLGNQIGNCVRRQQRELGMFLDNAFGFPVGGADRVFQLTARTNIAREREEFDVGAFAKDMLGQPI</sequence>
<evidence type="ECO:0000313" key="1">
    <source>
        <dbReference type="EMBL" id="VFQ58960.1"/>
    </source>
</evidence>
<dbReference type="Proteomes" id="UP000595140">
    <property type="component" value="Unassembled WGS sequence"/>
</dbReference>
<dbReference type="AlphaFoldDB" id="A0A484K0N7"/>
<evidence type="ECO:0000313" key="2">
    <source>
        <dbReference type="Proteomes" id="UP000595140"/>
    </source>
</evidence>
<accession>A0A484K0N7</accession>
<proteinExistence type="predicted"/>
<name>A0A484K0N7_9ASTE</name>
<protein>
    <submittedName>
        <fullName evidence="1">Uncharacterized protein</fullName>
    </submittedName>
</protein>
<keyword evidence="2" id="KW-1185">Reference proteome</keyword>
<organism evidence="1 2">
    <name type="scientific">Cuscuta campestris</name>
    <dbReference type="NCBI Taxonomy" id="132261"/>
    <lineage>
        <taxon>Eukaryota</taxon>
        <taxon>Viridiplantae</taxon>
        <taxon>Streptophyta</taxon>
        <taxon>Embryophyta</taxon>
        <taxon>Tracheophyta</taxon>
        <taxon>Spermatophyta</taxon>
        <taxon>Magnoliopsida</taxon>
        <taxon>eudicotyledons</taxon>
        <taxon>Gunneridae</taxon>
        <taxon>Pentapetalae</taxon>
        <taxon>asterids</taxon>
        <taxon>lamiids</taxon>
        <taxon>Solanales</taxon>
        <taxon>Convolvulaceae</taxon>
        <taxon>Cuscuteae</taxon>
        <taxon>Cuscuta</taxon>
        <taxon>Cuscuta subgen. Grammica</taxon>
        <taxon>Cuscuta sect. Cleistogrammica</taxon>
    </lineage>
</organism>
<gene>
    <name evidence="1" type="ORF">CCAM_LOCUS736</name>
</gene>